<dbReference type="PANTHER" id="PTHR30204">
    <property type="entry name" value="REDOX-CYCLING DRUG-SENSING TRANSCRIPTIONAL ACTIVATOR SOXR"/>
    <property type="match status" value="1"/>
</dbReference>
<name>A0A5C8HQL0_9MICO</name>
<keyword evidence="4" id="KW-1185">Reference proteome</keyword>
<organism evidence="3 4">
    <name type="scientific">Microbacterium mitrae</name>
    <dbReference type="NCBI Taxonomy" id="664640"/>
    <lineage>
        <taxon>Bacteria</taxon>
        <taxon>Bacillati</taxon>
        <taxon>Actinomycetota</taxon>
        <taxon>Actinomycetes</taxon>
        <taxon>Micrococcales</taxon>
        <taxon>Microbacteriaceae</taxon>
        <taxon>Microbacterium</taxon>
    </lineage>
</organism>
<dbReference type="OrthoDB" id="3191171at2"/>
<accession>A0A5C8HQL0</accession>
<feature type="domain" description="HTH merR-type" evidence="2">
    <location>
        <begin position="30"/>
        <end position="88"/>
    </location>
</feature>
<evidence type="ECO:0000259" key="2">
    <source>
        <dbReference type="PROSITE" id="PS50937"/>
    </source>
</evidence>
<dbReference type="EMBL" id="VRSW01000002">
    <property type="protein sequence ID" value="TXK04743.1"/>
    <property type="molecule type" value="Genomic_DNA"/>
</dbReference>
<gene>
    <name evidence="3" type="ORF">FVP60_08750</name>
</gene>
<dbReference type="GO" id="GO:0003700">
    <property type="term" value="F:DNA-binding transcription factor activity"/>
    <property type="evidence" value="ECO:0007669"/>
    <property type="project" value="InterPro"/>
</dbReference>
<evidence type="ECO:0000256" key="1">
    <source>
        <dbReference type="ARBA" id="ARBA00023125"/>
    </source>
</evidence>
<dbReference type="InterPro" id="IPR000551">
    <property type="entry name" value="MerR-type_HTH_dom"/>
</dbReference>
<dbReference type="RefSeq" id="WP_147825877.1">
    <property type="nucleotide sequence ID" value="NZ_BAAARG010000002.1"/>
</dbReference>
<dbReference type="SUPFAM" id="SSF46955">
    <property type="entry name" value="Putative DNA-binding domain"/>
    <property type="match status" value="1"/>
</dbReference>
<dbReference type="PANTHER" id="PTHR30204:SF89">
    <property type="entry name" value="HTH MERR-TYPE DOMAIN-CONTAINING PROTEIN"/>
    <property type="match status" value="1"/>
</dbReference>
<evidence type="ECO:0000313" key="3">
    <source>
        <dbReference type="EMBL" id="TXK04743.1"/>
    </source>
</evidence>
<dbReference type="Pfam" id="PF13411">
    <property type="entry name" value="MerR_1"/>
    <property type="match status" value="1"/>
</dbReference>
<proteinExistence type="predicted"/>
<protein>
    <submittedName>
        <fullName evidence="3">MerR family transcriptional regulator</fullName>
    </submittedName>
</protein>
<dbReference type="PROSITE" id="PS50937">
    <property type="entry name" value="HTH_MERR_2"/>
    <property type="match status" value="1"/>
</dbReference>
<dbReference type="InterPro" id="IPR009061">
    <property type="entry name" value="DNA-bd_dom_put_sf"/>
</dbReference>
<sequence>MPSTARDRSSAGGLLSIGQVLARLENEFPGLSSSKLRFLEAQGIVNPARTESGYRKFSHADVERVRLALTLQRDHYLPHSVIREHLADIDAGNSPDVPVPPSIHSTARRYKRADLLAAASAPTQLLNDAISTGVLVAAESYGEDAVTLLRALVALDRHGIEPRHVRGMRQTVDREVSLIESALAAYLRRSDATARARADELAPELASRLDEVRRIFTQSALERMLSS</sequence>
<dbReference type="Gene3D" id="1.10.1660.10">
    <property type="match status" value="1"/>
</dbReference>
<dbReference type="CDD" id="cd00592">
    <property type="entry name" value="HTH_MerR-like"/>
    <property type="match status" value="1"/>
</dbReference>
<dbReference type="SMART" id="SM00422">
    <property type="entry name" value="HTH_MERR"/>
    <property type="match status" value="1"/>
</dbReference>
<comment type="caution">
    <text evidence="3">The sequence shown here is derived from an EMBL/GenBank/DDBJ whole genome shotgun (WGS) entry which is preliminary data.</text>
</comment>
<dbReference type="InterPro" id="IPR047057">
    <property type="entry name" value="MerR_fam"/>
</dbReference>
<keyword evidence="1" id="KW-0238">DNA-binding</keyword>
<dbReference type="Proteomes" id="UP000321196">
    <property type="component" value="Unassembled WGS sequence"/>
</dbReference>
<evidence type="ECO:0000313" key="4">
    <source>
        <dbReference type="Proteomes" id="UP000321196"/>
    </source>
</evidence>
<dbReference type="AlphaFoldDB" id="A0A5C8HQL0"/>
<reference evidence="3 4" key="1">
    <citation type="submission" date="2019-08" db="EMBL/GenBank/DDBJ databases">
        <authorList>
            <person name="Dong K."/>
        </authorList>
    </citation>
    <scope>NUCLEOTIDE SEQUENCE [LARGE SCALE GENOMIC DNA]</scope>
    <source>
        <strain evidence="3 4">M4-8</strain>
    </source>
</reference>
<dbReference type="GO" id="GO:0003677">
    <property type="term" value="F:DNA binding"/>
    <property type="evidence" value="ECO:0007669"/>
    <property type="project" value="UniProtKB-KW"/>
</dbReference>